<comment type="caution">
    <text evidence="10">The sequence shown here is derived from an EMBL/GenBank/DDBJ whole genome shotgun (WGS) entry which is preliminary data.</text>
</comment>
<proteinExistence type="inferred from homology"/>
<dbReference type="RefSeq" id="WP_116238087.1">
    <property type="nucleotide sequence ID" value="NZ_JADOYB010000013.1"/>
</dbReference>
<dbReference type="Gene3D" id="3.30.1360.30">
    <property type="entry name" value="GAD-like domain"/>
    <property type="match status" value="1"/>
</dbReference>
<name>A0A3R8PU44_9GAMM</name>
<gene>
    <name evidence="8 10" type="primary">aspS</name>
    <name evidence="10" type="ORF">DMB85_015985</name>
</gene>
<dbReference type="SUPFAM" id="SSF55681">
    <property type="entry name" value="Class II aaRS and biotin synthetases"/>
    <property type="match status" value="1"/>
</dbReference>
<feature type="binding site" evidence="8">
    <location>
        <position position="171"/>
    </location>
    <ligand>
        <name>L-aspartate</name>
        <dbReference type="ChEBI" id="CHEBI:29991"/>
    </ligand>
</feature>
<keyword evidence="11" id="KW-1185">Reference proteome</keyword>
<evidence type="ECO:0000256" key="6">
    <source>
        <dbReference type="ARBA" id="ARBA00022917"/>
    </source>
</evidence>
<comment type="similarity">
    <text evidence="1 8">Belongs to the class-II aminoacyl-tRNA synthetase family. Type 1 subfamily.</text>
</comment>
<dbReference type="InterPro" id="IPR004364">
    <property type="entry name" value="Aa-tRNA-synt_II"/>
</dbReference>
<feature type="binding site" evidence="8">
    <location>
        <begin position="534"/>
        <end position="537"/>
    </location>
    <ligand>
        <name>ATP</name>
        <dbReference type="ChEBI" id="CHEBI:30616"/>
    </ligand>
</feature>
<dbReference type="SUPFAM" id="SSF55261">
    <property type="entry name" value="GAD domain-like"/>
    <property type="match status" value="1"/>
</dbReference>
<dbReference type="InterPro" id="IPR045864">
    <property type="entry name" value="aa-tRNA-synth_II/BPL/LPL"/>
</dbReference>
<keyword evidence="2 8" id="KW-0963">Cytoplasm</keyword>
<comment type="catalytic activity">
    <reaction evidence="8">
        <text>tRNA(Asp) + L-aspartate + ATP = L-aspartyl-tRNA(Asp) + AMP + diphosphate</text>
        <dbReference type="Rhea" id="RHEA:19649"/>
        <dbReference type="Rhea" id="RHEA-COMP:9660"/>
        <dbReference type="Rhea" id="RHEA-COMP:9678"/>
        <dbReference type="ChEBI" id="CHEBI:29991"/>
        <dbReference type="ChEBI" id="CHEBI:30616"/>
        <dbReference type="ChEBI" id="CHEBI:33019"/>
        <dbReference type="ChEBI" id="CHEBI:78442"/>
        <dbReference type="ChEBI" id="CHEBI:78516"/>
        <dbReference type="ChEBI" id="CHEBI:456215"/>
        <dbReference type="EC" id="6.1.1.12"/>
    </reaction>
</comment>
<feature type="binding site" evidence="8">
    <location>
        <position position="217"/>
    </location>
    <ligand>
        <name>L-aspartate</name>
        <dbReference type="ChEBI" id="CHEBI:29991"/>
    </ligand>
</feature>
<evidence type="ECO:0000256" key="7">
    <source>
        <dbReference type="ARBA" id="ARBA00023146"/>
    </source>
</evidence>
<dbReference type="EC" id="6.1.1.12" evidence="8"/>
<dbReference type="Proteomes" id="UP000256817">
    <property type="component" value="Unassembled WGS sequence"/>
</dbReference>
<feature type="binding site" evidence="8">
    <location>
        <position position="489"/>
    </location>
    <ligand>
        <name>L-aspartate</name>
        <dbReference type="ChEBI" id="CHEBI:29991"/>
    </ligand>
</feature>
<dbReference type="InterPro" id="IPR029351">
    <property type="entry name" value="GAD_dom"/>
</dbReference>
<dbReference type="NCBIfam" id="NF001750">
    <property type="entry name" value="PRK00476.1"/>
    <property type="match status" value="1"/>
</dbReference>
<evidence type="ECO:0000313" key="11">
    <source>
        <dbReference type="Proteomes" id="UP000256817"/>
    </source>
</evidence>
<dbReference type="SUPFAM" id="SSF50249">
    <property type="entry name" value="Nucleic acid-binding proteins"/>
    <property type="match status" value="1"/>
</dbReference>
<dbReference type="HAMAP" id="MF_00044">
    <property type="entry name" value="Asp_tRNA_synth_type1"/>
    <property type="match status" value="1"/>
</dbReference>
<evidence type="ECO:0000256" key="1">
    <source>
        <dbReference type="ARBA" id="ARBA00006303"/>
    </source>
</evidence>
<dbReference type="NCBIfam" id="TIGR00459">
    <property type="entry name" value="aspS_bact"/>
    <property type="match status" value="1"/>
</dbReference>
<keyword evidence="4 8" id="KW-0547">Nucleotide-binding</keyword>
<dbReference type="EMBL" id="QHJW02000041">
    <property type="protein sequence ID" value="RRO06247.1"/>
    <property type="molecule type" value="Genomic_DNA"/>
</dbReference>
<keyword evidence="3 8" id="KW-0436">Ligase</keyword>
<dbReference type="Pfam" id="PF01336">
    <property type="entry name" value="tRNA_anti-codon"/>
    <property type="match status" value="1"/>
</dbReference>
<feature type="binding site" evidence="8">
    <location>
        <position position="226"/>
    </location>
    <ligand>
        <name>ATP</name>
        <dbReference type="ChEBI" id="CHEBI:30616"/>
    </ligand>
</feature>
<dbReference type="Pfam" id="PF00152">
    <property type="entry name" value="tRNA-synt_2"/>
    <property type="match status" value="1"/>
</dbReference>
<dbReference type="InterPro" id="IPR004365">
    <property type="entry name" value="NA-bd_OB_tRNA"/>
</dbReference>
<feature type="binding site" evidence="8">
    <location>
        <position position="448"/>
    </location>
    <ligand>
        <name>L-aspartate</name>
        <dbReference type="ChEBI" id="CHEBI:29991"/>
    </ligand>
</feature>
<dbReference type="InterPro" id="IPR004524">
    <property type="entry name" value="Asp-tRNA-ligase_1"/>
</dbReference>
<accession>A0A3R8PU44</accession>
<dbReference type="InterPro" id="IPR006195">
    <property type="entry name" value="aa-tRNA-synth_II"/>
</dbReference>
<evidence type="ECO:0000256" key="2">
    <source>
        <dbReference type="ARBA" id="ARBA00022490"/>
    </source>
</evidence>
<keyword evidence="6 8" id="KW-0648">Protein biosynthesis</keyword>
<evidence type="ECO:0000256" key="4">
    <source>
        <dbReference type="ARBA" id="ARBA00022741"/>
    </source>
</evidence>
<protein>
    <recommendedName>
        <fullName evidence="8">Aspartate--tRNA ligase</fullName>
        <ecNumber evidence="8">6.1.1.12</ecNumber>
    </recommendedName>
    <alternativeName>
        <fullName evidence="8">Aspartyl-tRNA synthetase</fullName>
        <shortName evidence="8">AspRS</shortName>
    </alternativeName>
</protein>
<comment type="subcellular location">
    <subcellularLocation>
        <location evidence="8">Cytoplasm</location>
    </subcellularLocation>
</comment>
<dbReference type="InterPro" id="IPR004115">
    <property type="entry name" value="GAD-like_sf"/>
</dbReference>
<keyword evidence="7 8" id="KW-0030">Aminoacyl-tRNA synthetase</keyword>
<dbReference type="Gene3D" id="3.30.930.10">
    <property type="entry name" value="Bira Bifunctional Protein, Domain 2"/>
    <property type="match status" value="1"/>
</dbReference>
<dbReference type="InterPro" id="IPR012340">
    <property type="entry name" value="NA-bd_OB-fold"/>
</dbReference>
<dbReference type="PANTHER" id="PTHR22594">
    <property type="entry name" value="ASPARTYL/LYSYL-TRNA SYNTHETASE"/>
    <property type="match status" value="1"/>
</dbReference>
<evidence type="ECO:0000256" key="5">
    <source>
        <dbReference type="ARBA" id="ARBA00022840"/>
    </source>
</evidence>
<comment type="function">
    <text evidence="8">Catalyzes the attachment of L-aspartate to tRNA(Asp) in a two-step reaction: L-aspartate is first activated by ATP to form Asp-AMP and then transferred to the acceptor end of tRNA(Asp).</text>
</comment>
<dbReference type="CDD" id="cd00777">
    <property type="entry name" value="AspRS_core"/>
    <property type="match status" value="1"/>
</dbReference>
<comment type="caution">
    <text evidence="8">Lacks conserved residue(s) required for the propagation of feature annotation.</text>
</comment>
<evidence type="ECO:0000256" key="3">
    <source>
        <dbReference type="ARBA" id="ARBA00022598"/>
    </source>
</evidence>
<dbReference type="PRINTS" id="PR01042">
    <property type="entry name" value="TRNASYNTHASP"/>
</dbReference>
<feature type="binding site" evidence="8">
    <location>
        <begin position="217"/>
        <end position="219"/>
    </location>
    <ligand>
        <name>ATP</name>
        <dbReference type="ChEBI" id="CHEBI:30616"/>
    </ligand>
</feature>
<dbReference type="PROSITE" id="PS50862">
    <property type="entry name" value="AA_TRNA_LIGASE_II"/>
    <property type="match status" value="1"/>
</dbReference>
<feature type="region of interest" description="Aspartate" evidence="8">
    <location>
        <begin position="195"/>
        <end position="198"/>
    </location>
</feature>
<evidence type="ECO:0000313" key="10">
    <source>
        <dbReference type="EMBL" id="RRO06247.1"/>
    </source>
</evidence>
<dbReference type="CDD" id="cd04317">
    <property type="entry name" value="EcAspRS_like_N"/>
    <property type="match status" value="1"/>
</dbReference>
<dbReference type="Gene3D" id="2.40.50.140">
    <property type="entry name" value="Nucleic acid-binding proteins"/>
    <property type="match status" value="1"/>
</dbReference>
<feature type="binding site" evidence="8">
    <location>
        <position position="482"/>
    </location>
    <ligand>
        <name>ATP</name>
        <dbReference type="ChEBI" id="CHEBI:30616"/>
    </ligand>
</feature>
<keyword evidence="5 8" id="KW-0067">ATP-binding</keyword>
<sequence>MRTNYCGQLNSSHVGQEVTLCGWVNRRRDLGGLIFIDMRDREGLVQVFFDPDRQDAFKLASELRNEFCIQLTGVVRARPESQINKDMATGEVEIFANALTIVNRSEALPLDSNQTNTEEARLKFRYLDLRRPEMAQRLKTRARITSFVRRFMDDHGFLDIETPMLTKATPEGARDYLVPSRVHKGKFYALPQSPQLFKQLLMMSGFDRYYQIVKCFRDEDLRADRQPEFTQIDVETSFMTAPQVREVMEKLVRELWQDVKGVDLGDFPIMTFAEAMRRFGSDKPDLRNPLELVDVADLVKDIEFKVFSGPANDAKGRVAAIRVPGGAQLSRKQIDEYGKFIEIYGAKGLAYIKVNERAKGLEGVQSPVAKFLNEDILSALLDRTAAQDGDILFFGADSAKVVTDALGALRLKLGRDLNLTKDDSWEPLWVIDFPMFEEDGEGGLAAMHHPFTAPRDMLPSELAVNPVSAIANAYDMVINGYEVGGGSVRIHRGEMQQTVFSILGITEQEQREKFGFLLDALKYGTPPHAGLAFGLDRLVMLLTGTDNIRDVIAFPKTTAAACLMTEAPSFANSASLEELAIAVVVKGKTAQDGKSENE</sequence>
<organism evidence="10 11">
    <name type="scientific">Pectobacterium aquaticum</name>
    <dbReference type="NCBI Taxonomy" id="2204145"/>
    <lineage>
        <taxon>Bacteria</taxon>
        <taxon>Pseudomonadati</taxon>
        <taxon>Pseudomonadota</taxon>
        <taxon>Gammaproteobacteria</taxon>
        <taxon>Enterobacterales</taxon>
        <taxon>Pectobacteriaceae</taxon>
        <taxon>Pectobacterium</taxon>
    </lineage>
</organism>
<dbReference type="Pfam" id="PF02938">
    <property type="entry name" value="GAD"/>
    <property type="match status" value="1"/>
</dbReference>
<evidence type="ECO:0000259" key="9">
    <source>
        <dbReference type="PROSITE" id="PS50862"/>
    </source>
</evidence>
<comment type="subunit">
    <text evidence="8">Homodimer.</text>
</comment>
<dbReference type="GO" id="GO:0004815">
    <property type="term" value="F:aspartate-tRNA ligase activity"/>
    <property type="evidence" value="ECO:0007669"/>
    <property type="project" value="UniProtKB-EC"/>
</dbReference>
<evidence type="ECO:0000256" key="8">
    <source>
        <dbReference type="HAMAP-Rule" id="MF_00044"/>
    </source>
</evidence>
<dbReference type="InterPro" id="IPR047089">
    <property type="entry name" value="Asp-tRNA-ligase_1_N"/>
</dbReference>
<dbReference type="InterPro" id="IPR002312">
    <property type="entry name" value="Asp/Asn-tRNA-synth_IIb"/>
</dbReference>
<dbReference type="InterPro" id="IPR047090">
    <property type="entry name" value="AspRS_core"/>
</dbReference>
<dbReference type="PANTHER" id="PTHR22594:SF5">
    <property type="entry name" value="ASPARTATE--TRNA LIGASE, MITOCHONDRIAL"/>
    <property type="match status" value="1"/>
</dbReference>
<reference evidence="10" key="1">
    <citation type="submission" date="2018-11" db="EMBL/GenBank/DDBJ databases">
        <title>Draft genome sequences of proposed Pectobacterium aquaticum sp. nov. isolated in France from fresh water.</title>
        <authorList>
            <person name="Pedron J."/>
            <person name="Barny M.A."/>
        </authorList>
    </citation>
    <scope>NUCLEOTIDE SEQUENCE [LARGE SCALE GENOMIC DNA]</scope>
    <source>
        <strain evidence="10">A35-S23-M15</strain>
    </source>
</reference>
<feature type="domain" description="Aminoacyl-transfer RNA synthetases class-II family profile" evidence="9">
    <location>
        <begin position="138"/>
        <end position="555"/>
    </location>
</feature>